<dbReference type="AlphaFoldDB" id="A0A7M7P358"/>
<reference evidence="6" key="1">
    <citation type="submission" date="2015-02" db="EMBL/GenBank/DDBJ databases">
        <title>Genome sequencing for Strongylocentrotus purpuratus.</title>
        <authorList>
            <person name="Murali S."/>
            <person name="Liu Y."/>
            <person name="Vee V."/>
            <person name="English A."/>
            <person name="Wang M."/>
            <person name="Skinner E."/>
            <person name="Han Y."/>
            <person name="Muzny D.M."/>
            <person name="Worley K.C."/>
            <person name="Gibbs R.A."/>
        </authorList>
    </citation>
    <scope>NUCLEOTIDE SEQUENCE</scope>
</reference>
<dbReference type="InParanoid" id="A0A7M7P358"/>
<keyword evidence="6" id="KW-1185">Reference proteome</keyword>
<name>A0A7M7P358_STRPU</name>
<evidence type="ECO:0000256" key="3">
    <source>
        <dbReference type="ARBA" id="ARBA00023004"/>
    </source>
</evidence>
<evidence type="ECO:0000256" key="2">
    <source>
        <dbReference type="ARBA" id="ARBA00022723"/>
    </source>
</evidence>
<dbReference type="GO" id="GO:0004833">
    <property type="term" value="F:L-tryptophan 2,3-dioxygenase activity"/>
    <property type="evidence" value="ECO:0000318"/>
    <property type="project" value="GO_Central"/>
</dbReference>
<dbReference type="PANTHER" id="PTHR28657">
    <property type="entry name" value="INDOLEAMINE 2,3-DIOXYGENASE"/>
    <property type="match status" value="1"/>
</dbReference>
<protein>
    <recommendedName>
        <fullName evidence="7">Indoleamine 2,3-dioxygenase</fullName>
    </recommendedName>
</protein>
<dbReference type="KEGG" id="spu:100893352"/>
<dbReference type="InterPro" id="IPR037217">
    <property type="entry name" value="Trp/Indoleamine_2_3_dOase-like"/>
</dbReference>
<reference evidence="5" key="2">
    <citation type="submission" date="2021-01" db="UniProtKB">
        <authorList>
            <consortium name="EnsemblMetazoa"/>
        </authorList>
    </citation>
    <scope>IDENTIFICATION</scope>
</reference>
<dbReference type="PANTHER" id="PTHR28657:SF5">
    <property type="entry name" value="INDOLEAMINE 2,3-DIOXYGENASE"/>
    <property type="match status" value="1"/>
</dbReference>
<comment type="similarity">
    <text evidence="1">Belongs to the indoleamine 2,3-dioxygenase family.</text>
</comment>
<evidence type="ECO:0000256" key="4">
    <source>
        <dbReference type="PIRSR" id="PIRSR600898-1"/>
    </source>
</evidence>
<proteinExistence type="inferred from homology"/>
<sequence>MAVPDPLDYDIHPKFGFVPENPARELPSYYYPWMTFTVNVQDYVHNRTIRDKIKELPLLDHAHLGDDVRLLRLAHCLLTGLAQCYIWVDGFEGVPEILPRQIAVPLKGVSDKLNYPPSPMYHTSSLCNWKLKDPDGPIVPKNVETIFTMNGGEKESNFMTSTLPYEFLATEGLFAVSDAQKAVLQGNGDNLAICLEKLKNCLQSLKKSLLVVRDGCDPEHFYHKIKPFAEGWDSPPFHKKNLKGIVFEGVSDEPIGCGPLTAAQTPTLPVFDAALGIKHTPEEERNRLLLRKAMPPAHVRFIIAVENGPSIKDFVESTKDPTCKDMYNSCIHAIKDFRSGHVQSVTSYGVIPGAKKARDSDDPEAIREMSKGNAELLGFLKGMRDSTGPTLD</sequence>
<evidence type="ECO:0000313" key="5">
    <source>
        <dbReference type="EnsemblMetazoa" id="XP_030845473"/>
    </source>
</evidence>
<dbReference type="GO" id="GO:0019441">
    <property type="term" value="P:L-tryptophan catabolic process to kynurenine"/>
    <property type="evidence" value="ECO:0000318"/>
    <property type="project" value="GO_Central"/>
</dbReference>
<accession>A0A7M7P358</accession>
<dbReference type="GO" id="GO:0020037">
    <property type="term" value="F:heme binding"/>
    <property type="evidence" value="ECO:0007669"/>
    <property type="project" value="InterPro"/>
</dbReference>
<keyword evidence="3 4" id="KW-0408">Iron</keyword>
<dbReference type="GO" id="GO:0033754">
    <property type="term" value="F:indoleamine 2,3-dioxygenase activity"/>
    <property type="evidence" value="ECO:0000318"/>
    <property type="project" value="GO_Central"/>
</dbReference>
<dbReference type="GO" id="GO:0034354">
    <property type="term" value="P:'de novo' NAD+ biosynthetic process from L-tryptophan"/>
    <property type="evidence" value="ECO:0000318"/>
    <property type="project" value="GO_Central"/>
</dbReference>
<dbReference type="Proteomes" id="UP000007110">
    <property type="component" value="Unassembled WGS sequence"/>
</dbReference>
<feature type="binding site" description="proximal binding residue" evidence="4">
    <location>
        <position position="341"/>
    </location>
    <ligand>
        <name>heme b</name>
        <dbReference type="ChEBI" id="CHEBI:60344"/>
    </ligand>
    <ligandPart>
        <name>Fe</name>
        <dbReference type="ChEBI" id="CHEBI:18248"/>
    </ligandPart>
</feature>
<dbReference type="GO" id="GO:0046872">
    <property type="term" value="F:metal ion binding"/>
    <property type="evidence" value="ECO:0007669"/>
    <property type="project" value="UniProtKB-KW"/>
</dbReference>
<dbReference type="GO" id="GO:0005737">
    <property type="term" value="C:cytoplasm"/>
    <property type="evidence" value="ECO:0000318"/>
    <property type="project" value="GO_Central"/>
</dbReference>
<dbReference type="InterPro" id="IPR000898">
    <property type="entry name" value="Indolamine_dOase"/>
</dbReference>
<dbReference type="Gene3D" id="1.20.58.480">
    <property type="match status" value="1"/>
</dbReference>
<keyword evidence="2 4" id="KW-0479">Metal-binding</keyword>
<dbReference type="RefSeq" id="XP_030845473.1">
    <property type="nucleotide sequence ID" value="XM_030989613.1"/>
</dbReference>
<organism evidence="5 6">
    <name type="scientific">Strongylocentrotus purpuratus</name>
    <name type="common">Purple sea urchin</name>
    <dbReference type="NCBI Taxonomy" id="7668"/>
    <lineage>
        <taxon>Eukaryota</taxon>
        <taxon>Metazoa</taxon>
        <taxon>Echinodermata</taxon>
        <taxon>Eleutherozoa</taxon>
        <taxon>Echinozoa</taxon>
        <taxon>Echinoidea</taxon>
        <taxon>Euechinoidea</taxon>
        <taxon>Echinacea</taxon>
        <taxon>Camarodonta</taxon>
        <taxon>Echinidea</taxon>
        <taxon>Strongylocentrotidae</taxon>
        <taxon>Strongylocentrotus</taxon>
    </lineage>
</organism>
<dbReference type="EnsemblMetazoa" id="XM_030989613">
    <property type="protein sequence ID" value="XP_030845473"/>
    <property type="gene ID" value="LOC100893352"/>
</dbReference>
<dbReference type="Pfam" id="PF01231">
    <property type="entry name" value="IDO"/>
    <property type="match status" value="1"/>
</dbReference>
<evidence type="ECO:0008006" key="7">
    <source>
        <dbReference type="Google" id="ProtNLM"/>
    </source>
</evidence>
<keyword evidence="4" id="KW-0349">Heme</keyword>
<dbReference type="OrthoDB" id="10262710at2759"/>
<dbReference type="GeneID" id="100893352"/>
<evidence type="ECO:0000313" key="6">
    <source>
        <dbReference type="Proteomes" id="UP000007110"/>
    </source>
</evidence>
<dbReference type="OMA" id="WHQYSGG"/>
<evidence type="ECO:0000256" key="1">
    <source>
        <dbReference type="ARBA" id="ARBA00007119"/>
    </source>
</evidence>
<dbReference type="SUPFAM" id="SSF140959">
    <property type="entry name" value="Indolic compounds 2,3-dioxygenase-like"/>
    <property type="match status" value="1"/>
</dbReference>